<accession>D8M7L6</accession>
<keyword evidence="5" id="KW-0963">Cytoplasm</keyword>
<evidence type="ECO:0000256" key="3">
    <source>
        <dbReference type="ARBA" id="ARBA00004906"/>
    </source>
</evidence>
<keyword evidence="11" id="KW-1185">Reference proteome</keyword>
<evidence type="ECO:0000256" key="1">
    <source>
        <dbReference type="ARBA" id="ARBA00004123"/>
    </source>
</evidence>
<organism evidence="10">
    <name type="scientific">Blastocystis hominis</name>
    <dbReference type="NCBI Taxonomy" id="12968"/>
    <lineage>
        <taxon>Eukaryota</taxon>
        <taxon>Sar</taxon>
        <taxon>Stramenopiles</taxon>
        <taxon>Bigyra</taxon>
        <taxon>Opalozoa</taxon>
        <taxon>Opalinata</taxon>
        <taxon>Blastocystidae</taxon>
        <taxon>Blastocystis</taxon>
    </lineage>
</organism>
<dbReference type="AlphaFoldDB" id="D8M7L6"/>
<evidence type="ECO:0000256" key="2">
    <source>
        <dbReference type="ARBA" id="ARBA00004496"/>
    </source>
</evidence>
<gene>
    <name evidence="10" type="ORF">GSBLH_T00003842001</name>
</gene>
<dbReference type="GeneID" id="24920904"/>
<dbReference type="Pfam" id="PF10408">
    <property type="entry name" value="Ufd2P_core"/>
    <property type="match status" value="1"/>
</dbReference>
<dbReference type="SMART" id="SM00504">
    <property type="entry name" value="Ubox"/>
    <property type="match status" value="1"/>
</dbReference>
<dbReference type="RefSeq" id="XP_012898103.1">
    <property type="nucleotide sequence ID" value="XM_013042649.1"/>
</dbReference>
<dbReference type="GO" id="GO:0006511">
    <property type="term" value="P:ubiquitin-dependent protein catabolic process"/>
    <property type="evidence" value="ECO:0007669"/>
    <property type="project" value="InterPro"/>
</dbReference>
<dbReference type="InParanoid" id="D8M7L6"/>
<dbReference type="GO" id="GO:0036503">
    <property type="term" value="P:ERAD pathway"/>
    <property type="evidence" value="ECO:0007669"/>
    <property type="project" value="InterPro"/>
</dbReference>
<dbReference type="EMBL" id="FN668672">
    <property type="protein sequence ID" value="CBK24055.2"/>
    <property type="molecule type" value="Genomic_DNA"/>
</dbReference>
<dbReference type="Pfam" id="PF04564">
    <property type="entry name" value="U-box"/>
    <property type="match status" value="1"/>
</dbReference>
<evidence type="ECO:0000313" key="11">
    <source>
        <dbReference type="Proteomes" id="UP000008312"/>
    </source>
</evidence>
<evidence type="ECO:0000256" key="8">
    <source>
        <dbReference type="ARBA" id="ARBA00023242"/>
    </source>
</evidence>
<proteinExistence type="inferred from homology"/>
<evidence type="ECO:0000256" key="7">
    <source>
        <dbReference type="ARBA" id="ARBA00022786"/>
    </source>
</evidence>
<protein>
    <recommendedName>
        <fullName evidence="9">U-box domain-containing protein</fullName>
    </recommendedName>
</protein>
<dbReference type="OMA" id="ENENMAV"/>
<dbReference type="GO" id="GO:0005737">
    <property type="term" value="C:cytoplasm"/>
    <property type="evidence" value="ECO:0007669"/>
    <property type="project" value="UniProtKB-SubCell"/>
</dbReference>
<comment type="similarity">
    <text evidence="4">Belongs to the ubiquitin conjugation factor E4 family.</text>
</comment>
<reference evidence="10" key="1">
    <citation type="submission" date="2010-02" db="EMBL/GenBank/DDBJ databases">
        <title>Sequencing and annotation of the Blastocystis hominis genome.</title>
        <authorList>
            <person name="Wincker P."/>
        </authorList>
    </citation>
    <scope>NUCLEOTIDE SEQUENCE</scope>
    <source>
        <strain evidence="10">Singapore isolate B</strain>
    </source>
</reference>
<keyword evidence="6" id="KW-0808">Transferase</keyword>
<keyword evidence="8" id="KW-0539">Nucleus</keyword>
<evidence type="ECO:0000259" key="9">
    <source>
        <dbReference type="SMART" id="SM00504"/>
    </source>
</evidence>
<comment type="subcellular location">
    <subcellularLocation>
        <location evidence="2">Cytoplasm</location>
    </subcellularLocation>
    <subcellularLocation>
        <location evidence="1">Nucleus</location>
    </subcellularLocation>
</comment>
<dbReference type="GO" id="GO:0034450">
    <property type="term" value="F:ubiquitin-ubiquitin ligase activity"/>
    <property type="evidence" value="ECO:0007669"/>
    <property type="project" value="InterPro"/>
</dbReference>
<dbReference type="GO" id="GO:0000151">
    <property type="term" value="C:ubiquitin ligase complex"/>
    <property type="evidence" value="ECO:0007669"/>
    <property type="project" value="InterPro"/>
</dbReference>
<keyword evidence="7" id="KW-0833">Ubl conjugation pathway</keyword>
<evidence type="ECO:0000313" key="10">
    <source>
        <dbReference type="EMBL" id="CBK24055.2"/>
    </source>
</evidence>
<dbReference type="GO" id="GO:0005634">
    <property type="term" value="C:nucleus"/>
    <property type="evidence" value="ECO:0007669"/>
    <property type="project" value="UniProtKB-SubCell"/>
</dbReference>
<dbReference type="OrthoDB" id="20295at2759"/>
<dbReference type="SUPFAM" id="SSF57850">
    <property type="entry name" value="RING/U-box"/>
    <property type="match status" value="1"/>
</dbReference>
<dbReference type="PANTHER" id="PTHR13931">
    <property type="entry name" value="UBIQUITINATION FACTOR E4"/>
    <property type="match status" value="1"/>
</dbReference>
<evidence type="ECO:0000256" key="5">
    <source>
        <dbReference type="ARBA" id="ARBA00022490"/>
    </source>
</evidence>
<dbReference type="UniPathway" id="UPA00143"/>
<sequence>MSEQTMKGMANSFPRLVQQLVGKEGKLLKIENPEQYHFDPKQLLELLMRTILVFSKERKFVMCMNEEKTLNLEMFEKAERICRAKNLLDSEEQAKLAQFVASIRSEQEQFDRWNQLLDNAPDEFFDEMTGELMDDPVMLPNSKQILNRDTIEKLLLRTQIDPYDRTPLTKEELIPSRDWKWE</sequence>
<evidence type="ECO:0000256" key="4">
    <source>
        <dbReference type="ARBA" id="ARBA00007434"/>
    </source>
</evidence>
<evidence type="ECO:0000256" key="6">
    <source>
        <dbReference type="ARBA" id="ARBA00022679"/>
    </source>
</evidence>
<dbReference type="InterPro" id="IPR045132">
    <property type="entry name" value="UBE4"/>
</dbReference>
<feature type="domain" description="U-box" evidence="9">
    <location>
        <begin position="123"/>
        <end position="179"/>
    </location>
</feature>
<dbReference type="InterPro" id="IPR003613">
    <property type="entry name" value="Ubox_domain"/>
</dbReference>
<dbReference type="Gene3D" id="3.30.40.10">
    <property type="entry name" value="Zinc/RING finger domain, C3HC4 (zinc finger)"/>
    <property type="match status" value="1"/>
</dbReference>
<comment type="pathway">
    <text evidence="3">Protein modification; protein ubiquitination.</text>
</comment>
<dbReference type="InterPro" id="IPR019474">
    <property type="entry name" value="Ub_conjug_fac_E4_core"/>
</dbReference>
<dbReference type="PANTHER" id="PTHR13931:SF2">
    <property type="entry name" value="UBIQUITIN CONJUGATION FACTOR E4 B"/>
    <property type="match status" value="1"/>
</dbReference>
<dbReference type="InterPro" id="IPR013083">
    <property type="entry name" value="Znf_RING/FYVE/PHD"/>
</dbReference>
<name>D8M7L6_BLAHO</name>
<dbReference type="GO" id="GO:0000209">
    <property type="term" value="P:protein polyubiquitination"/>
    <property type="evidence" value="ECO:0007669"/>
    <property type="project" value="TreeGrafter"/>
</dbReference>
<dbReference type="Proteomes" id="UP000008312">
    <property type="component" value="Unassembled WGS sequence"/>
</dbReference>